<dbReference type="GO" id="GO:0032259">
    <property type="term" value="P:methylation"/>
    <property type="evidence" value="ECO:0007669"/>
    <property type="project" value="UniProtKB-KW"/>
</dbReference>
<dbReference type="Gene3D" id="1.10.150.350">
    <property type="match status" value="1"/>
</dbReference>
<dbReference type="Gene3D" id="3.40.50.150">
    <property type="entry name" value="Vaccinia Virus protein VP39"/>
    <property type="match status" value="1"/>
</dbReference>
<sequence length="306" mass="35204">MENCNVIYKKEALNLETYDWNSKLAYLKNTRDLYYNDDYVSFLVNMVWKITKPVHIVDYGCGYGYLGLVLMPLLPEGSKYTGIDSGETLLSEARELFRLLPYETEFLEGDATEIELKDTYDIAICHAFLLHMSSPKMMLKKMIHSIKKGGKIICFEPHWISNMSSYSLDGENQSEIIRLGALQKLFESDMQRSGKDGNIGMKIPMCLSELGVKNIECRVSDKVNFLDSNMHYNDKQRLYHSLKEEGIAGDPGDKQHFIERLMARGLTYDDALAQYEVELRFFKAFHLHSSLVYAPNMKITFGDIEC</sequence>
<keyword evidence="2" id="KW-0808">Transferase</keyword>
<evidence type="ECO:0000313" key="3">
    <source>
        <dbReference type="Proteomes" id="UP000194945"/>
    </source>
</evidence>
<proteinExistence type="predicted"/>
<feature type="domain" description="Methyltransferase" evidence="1">
    <location>
        <begin position="52"/>
        <end position="158"/>
    </location>
</feature>
<keyword evidence="2" id="KW-0489">Methyltransferase</keyword>
<evidence type="ECO:0000313" key="2">
    <source>
        <dbReference type="EMBL" id="OTX90250.1"/>
    </source>
</evidence>
<comment type="caution">
    <text evidence="2">The sequence shown here is derived from an EMBL/GenBank/DDBJ whole genome shotgun (WGS) entry which is preliminary data.</text>
</comment>
<gene>
    <name evidence="2" type="ORF">BK730_12900</name>
</gene>
<reference evidence="2 3" key="1">
    <citation type="submission" date="2016-10" db="EMBL/GenBank/DDBJ databases">
        <title>Comparative genomics of Bacillus thuringiensis reveals a path to pathogens against multiple invertebrate hosts.</title>
        <authorList>
            <person name="Zheng J."/>
            <person name="Gao Q."/>
            <person name="Liu H."/>
            <person name="Peng D."/>
            <person name="Ruan L."/>
            <person name="Sun M."/>
        </authorList>
    </citation>
    <scope>NUCLEOTIDE SEQUENCE [LARGE SCALE GENOMIC DNA]</scope>
    <source>
        <strain evidence="2">BGSC 4BK1</strain>
    </source>
</reference>
<dbReference type="GO" id="GO:0008168">
    <property type="term" value="F:methyltransferase activity"/>
    <property type="evidence" value="ECO:0007669"/>
    <property type="project" value="UniProtKB-KW"/>
</dbReference>
<name>A0A242ZBJ5_9BACI</name>
<dbReference type="Proteomes" id="UP000194945">
    <property type="component" value="Unassembled WGS sequence"/>
</dbReference>
<dbReference type="RefSeq" id="WP_088092685.1">
    <property type="nucleotide sequence ID" value="NZ_JARMNH010000022.1"/>
</dbReference>
<dbReference type="EMBL" id="NFDE01000044">
    <property type="protein sequence ID" value="OTX90250.1"/>
    <property type="molecule type" value="Genomic_DNA"/>
</dbReference>
<dbReference type="InterPro" id="IPR029063">
    <property type="entry name" value="SAM-dependent_MTases_sf"/>
</dbReference>
<accession>A0A242ZBJ5</accession>
<dbReference type="SUPFAM" id="SSF53335">
    <property type="entry name" value="S-adenosyl-L-methionine-dependent methyltransferases"/>
    <property type="match status" value="1"/>
</dbReference>
<evidence type="ECO:0000259" key="1">
    <source>
        <dbReference type="Pfam" id="PF13847"/>
    </source>
</evidence>
<dbReference type="InterPro" id="IPR025714">
    <property type="entry name" value="Methyltranfer_dom"/>
</dbReference>
<protein>
    <submittedName>
        <fullName evidence="2">Methyltransferase</fullName>
    </submittedName>
</protein>
<dbReference type="AlphaFoldDB" id="A0A242ZBJ5"/>
<dbReference type="CDD" id="cd02440">
    <property type="entry name" value="AdoMet_MTases"/>
    <property type="match status" value="1"/>
</dbReference>
<organism evidence="2 3">
    <name type="scientific">Bacillus wiedmannii</name>
    <dbReference type="NCBI Taxonomy" id="1890302"/>
    <lineage>
        <taxon>Bacteria</taxon>
        <taxon>Bacillati</taxon>
        <taxon>Bacillota</taxon>
        <taxon>Bacilli</taxon>
        <taxon>Bacillales</taxon>
        <taxon>Bacillaceae</taxon>
        <taxon>Bacillus</taxon>
        <taxon>Bacillus cereus group</taxon>
    </lineage>
</organism>
<dbReference type="Pfam" id="PF13847">
    <property type="entry name" value="Methyltransf_31"/>
    <property type="match status" value="1"/>
</dbReference>
<dbReference type="PANTHER" id="PTHR43861">
    <property type="entry name" value="TRANS-ACONITATE 2-METHYLTRANSFERASE-RELATED"/>
    <property type="match status" value="1"/>
</dbReference>